<dbReference type="CDD" id="cd16343">
    <property type="entry name" value="LMWPTP"/>
    <property type="match status" value="1"/>
</dbReference>
<evidence type="ECO:0000259" key="6">
    <source>
        <dbReference type="SMART" id="SM00226"/>
    </source>
</evidence>
<evidence type="ECO:0000313" key="7">
    <source>
        <dbReference type="EMBL" id="KKW68084.1"/>
    </source>
</evidence>
<dbReference type="EC" id="3.1.3.48" evidence="2"/>
<evidence type="ECO:0000256" key="4">
    <source>
        <dbReference type="ARBA" id="ARBA00022912"/>
    </source>
</evidence>
<organism evidence="7 8">
    <name type="scientific">Lampropedia cohaerens</name>
    <dbReference type="NCBI Taxonomy" id="1610491"/>
    <lineage>
        <taxon>Bacteria</taxon>
        <taxon>Pseudomonadati</taxon>
        <taxon>Pseudomonadota</taxon>
        <taxon>Betaproteobacteria</taxon>
        <taxon>Burkholderiales</taxon>
        <taxon>Comamonadaceae</taxon>
        <taxon>Lampropedia</taxon>
    </lineage>
</organism>
<evidence type="ECO:0000256" key="1">
    <source>
        <dbReference type="ARBA" id="ARBA00011063"/>
    </source>
</evidence>
<accession>A0A0U1PZX6</accession>
<feature type="active site" evidence="5">
    <location>
        <position position="9"/>
    </location>
</feature>
<reference evidence="7 8" key="1">
    <citation type="submission" date="2015-05" db="EMBL/GenBank/DDBJ databases">
        <title>Draft genome sequence of Lampropedia sp. CT6, isolated from the microbial mat of a hot water spring, located at Manikaran, India.</title>
        <authorList>
            <person name="Tripathi C."/>
            <person name="Rani P."/>
            <person name="Mahato N.K."/>
            <person name="Lal R."/>
        </authorList>
    </citation>
    <scope>NUCLEOTIDE SEQUENCE [LARGE SCALE GENOMIC DNA]</scope>
    <source>
        <strain evidence="7 8">CT6</strain>
    </source>
</reference>
<dbReference type="SUPFAM" id="SSF52788">
    <property type="entry name" value="Phosphotyrosine protein phosphatases I"/>
    <property type="match status" value="1"/>
</dbReference>
<dbReference type="AlphaFoldDB" id="A0A0U1PZX6"/>
<proteinExistence type="inferred from homology"/>
<dbReference type="SMART" id="SM00226">
    <property type="entry name" value="LMWPc"/>
    <property type="match status" value="1"/>
</dbReference>
<keyword evidence="4" id="KW-0904">Protein phosphatase</keyword>
<dbReference type="Pfam" id="PF01451">
    <property type="entry name" value="LMWPc"/>
    <property type="match status" value="1"/>
</dbReference>
<dbReference type="STRING" id="1610491.AAV94_07630"/>
<comment type="similarity">
    <text evidence="1">Belongs to the low molecular weight phosphotyrosine protein phosphatase family.</text>
</comment>
<dbReference type="RefSeq" id="WP_046741794.1">
    <property type="nucleotide sequence ID" value="NZ_LBNQ01000023.1"/>
</dbReference>
<dbReference type="PANTHER" id="PTHR11717">
    <property type="entry name" value="LOW MOLECULAR WEIGHT PROTEIN TYROSINE PHOSPHATASE"/>
    <property type="match status" value="1"/>
</dbReference>
<sequence length="153" mass="16596">MVCMGNICRSPTAQAVLEAKIKAAGLAGHIQVDSAGTHDYHVGEPPDARAQQHAALRGYDLSGQRARQLQAEDFAAFDLVLVMDAVNERSAHALCPPAHRHKLQRLARFARRHDADEVPDPYYGTAGGFEYVLDLVEDACDGLLAQLAPLLAR</sequence>
<evidence type="ECO:0000256" key="3">
    <source>
        <dbReference type="ARBA" id="ARBA00022801"/>
    </source>
</evidence>
<dbReference type="Gene3D" id="3.40.50.2300">
    <property type="match status" value="1"/>
</dbReference>
<dbReference type="InterPro" id="IPR050438">
    <property type="entry name" value="LMW_PTPase"/>
</dbReference>
<dbReference type="OrthoDB" id="9784339at2"/>
<dbReference type="FunFam" id="3.40.50.2300:FF:000113">
    <property type="entry name" value="Low molecular weight protein-tyrosine-phosphatase"/>
    <property type="match status" value="1"/>
</dbReference>
<feature type="active site" description="Nucleophile" evidence="5">
    <location>
        <position position="3"/>
    </location>
</feature>
<keyword evidence="8" id="KW-1185">Reference proteome</keyword>
<evidence type="ECO:0000256" key="5">
    <source>
        <dbReference type="PIRSR" id="PIRSR617867-1"/>
    </source>
</evidence>
<dbReference type="GO" id="GO:0004725">
    <property type="term" value="F:protein tyrosine phosphatase activity"/>
    <property type="evidence" value="ECO:0007669"/>
    <property type="project" value="UniProtKB-EC"/>
</dbReference>
<dbReference type="EMBL" id="LBNQ01000023">
    <property type="protein sequence ID" value="KKW68084.1"/>
    <property type="molecule type" value="Genomic_DNA"/>
</dbReference>
<evidence type="ECO:0000256" key="2">
    <source>
        <dbReference type="ARBA" id="ARBA00013064"/>
    </source>
</evidence>
<dbReference type="PANTHER" id="PTHR11717:SF7">
    <property type="entry name" value="LOW MOLECULAR WEIGHT PHOSPHOTYROSINE PROTEIN PHOSPHATASE"/>
    <property type="match status" value="1"/>
</dbReference>
<dbReference type="PRINTS" id="PR00719">
    <property type="entry name" value="LMWPTPASE"/>
</dbReference>
<feature type="domain" description="Phosphotyrosine protein phosphatase I" evidence="6">
    <location>
        <begin position="2"/>
        <end position="146"/>
    </location>
</feature>
<dbReference type="PATRIC" id="fig|1610491.3.peg.1619"/>
<dbReference type="InterPro" id="IPR036196">
    <property type="entry name" value="Ptyr_pPase_sf"/>
</dbReference>
<comment type="caution">
    <text evidence="7">The sequence shown here is derived from an EMBL/GenBank/DDBJ whole genome shotgun (WGS) entry which is preliminary data.</text>
</comment>
<keyword evidence="3" id="KW-0378">Hydrolase</keyword>
<name>A0A0U1PZX6_9BURK</name>
<dbReference type="Proteomes" id="UP000050580">
    <property type="component" value="Unassembled WGS sequence"/>
</dbReference>
<feature type="active site" description="Proton donor" evidence="5">
    <location>
        <position position="120"/>
    </location>
</feature>
<dbReference type="InterPro" id="IPR017867">
    <property type="entry name" value="Tyr_phospatase_low_mol_wt"/>
</dbReference>
<protein>
    <recommendedName>
        <fullName evidence="2">protein-tyrosine-phosphatase</fullName>
        <ecNumber evidence="2">3.1.3.48</ecNumber>
    </recommendedName>
</protein>
<dbReference type="InterPro" id="IPR023485">
    <property type="entry name" value="Ptyr_pPase"/>
</dbReference>
<evidence type="ECO:0000313" key="8">
    <source>
        <dbReference type="Proteomes" id="UP000050580"/>
    </source>
</evidence>
<gene>
    <name evidence="7" type="ORF">AAV94_07630</name>
</gene>